<dbReference type="Gene3D" id="1.25.40.390">
    <property type="match status" value="1"/>
</dbReference>
<evidence type="ECO:0000313" key="9">
    <source>
        <dbReference type="Proteomes" id="UP000190541"/>
    </source>
</evidence>
<keyword evidence="3" id="KW-0732">Signal</keyword>
<evidence type="ECO:0000256" key="1">
    <source>
        <dbReference type="ARBA" id="ARBA00004442"/>
    </source>
</evidence>
<feature type="domain" description="SusD-like N-terminal" evidence="7">
    <location>
        <begin position="107"/>
        <end position="225"/>
    </location>
</feature>
<dbReference type="InterPro" id="IPR012944">
    <property type="entry name" value="SusD_RagB_dom"/>
</dbReference>
<dbReference type="RefSeq" id="WP_079717055.1">
    <property type="nucleotide sequence ID" value="NZ_FUYS01000005.1"/>
</dbReference>
<dbReference type="SUPFAM" id="SSF48452">
    <property type="entry name" value="TPR-like"/>
    <property type="match status" value="1"/>
</dbReference>
<dbReference type="Proteomes" id="UP000190541">
    <property type="component" value="Unassembled WGS sequence"/>
</dbReference>
<comment type="subcellular location">
    <subcellularLocation>
        <location evidence="1">Cell outer membrane</location>
    </subcellularLocation>
</comment>
<dbReference type="OrthoDB" id="5694214at2"/>
<evidence type="ECO:0000313" key="8">
    <source>
        <dbReference type="EMBL" id="SKB63144.1"/>
    </source>
</evidence>
<dbReference type="PROSITE" id="PS51257">
    <property type="entry name" value="PROKAR_LIPOPROTEIN"/>
    <property type="match status" value="1"/>
</dbReference>
<evidence type="ECO:0000259" key="6">
    <source>
        <dbReference type="Pfam" id="PF07980"/>
    </source>
</evidence>
<dbReference type="Pfam" id="PF07980">
    <property type="entry name" value="SusD_RagB"/>
    <property type="match status" value="1"/>
</dbReference>
<keyword evidence="5" id="KW-0998">Cell outer membrane</keyword>
<comment type="similarity">
    <text evidence="2">Belongs to the SusD family.</text>
</comment>
<keyword evidence="4" id="KW-0472">Membrane</keyword>
<sequence length="621" mass="70185">MITYNKIKRYAVTSIAGLTLLTGCNKDWLDPNPLSFYTPENTFVDAQGFESALAACEKVMFSEYNGDGMAALTEMILSDIAVEGTTDKAGPQMDIDISLLPDANLNNTDFTRVGWYWTNGYKAIQYANIIISRIDQGVFGSDAERDRILGQAYFHRAYWYYKLVHQFGDVPFISNEVTEARTDYYTTDRWDILAFLKQQLEWAYTVVPDAVDRGRVSKSAIGTLLIKINIALGEFDQAISIGREIVASHPLMTQRFTSNATKPNTNLMHDLHSVEAKLDASNTEGLMYIVSYPGVQGSVRSQLMRQLLPRIIGVTTPDGATGIVYTPNVEPQYDINTTYGRGIGRARSTNYYQYTLWTDKERGDMRGVYNRDSWISPADLWYNDPALKSRGNPYYGQHLIKNPAMSVEDSIRAWYQWPHFKTFVPDPLSADWYWGGETPMYIYRSAEVYLLIAEAHYWKGENALAAEALNIVRRRAGADALTAGDVHIGAIVDERARELYFEENRHIELTRIAYTYAKTGKVCEYFGRTYSLDRLSGPGGAGSNVKQEGYNFYYDWVISKNNFYNKGIKHRWAEYKLSVHHILWPVPAAAINANTKGVINQNIGYPGAENNVPAARLDLAP</sequence>
<evidence type="ECO:0000256" key="4">
    <source>
        <dbReference type="ARBA" id="ARBA00023136"/>
    </source>
</evidence>
<dbReference type="InterPro" id="IPR033985">
    <property type="entry name" value="SusD-like_N"/>
</dbReference>
<dbReference type="Pfam" id="PF14322">
    <property type="entry name" value="SusD-like_3"/>
    <property type="match status" value="1"/>
</dbReference>
<keyword evidence="9" id="KW-1185">Reference proteome</keyword>
<accession>A0A1T5CUQ6</accession>
<organism evidence="8 9">
    <name type="scientific">Parapedobacter luteus</name>
    <dbReference type="NCBI Taxonomy" id="623280"/>
    <lineage>
        <taxon>Bacteria</taxon>
        <taxon>Pseudomonadati</taxon>
        <taxon>Bacteroidota</taxon>
        <taxon>Sphingobacteriia</taxon>
        <taxon>Sphingobacteriales</taxon>
        <taxon>Sphingobacteriaceae</taxon>
        <taxon>Parapedobacter</taxon>
    </lineage>
</organism>
<evidence type="ECO:0000256" key="3">
    <source>
        <dbReference type="ARBA" id="ARBA00022729"/>
    </source>
</evidence>
<gene>
    <name evidence="8" type="ORF">SAMN05660226_02365</name>
</gene>
<proteinExistence type="inferred from homology"/>
<evidence type="ECO:0000259" key="7">
    <source>
        <dbReference type="Pfam" id="PF14322"/>
    </source>
</evidence>
<name>A0A1T5CUQ6_9SPHI</name>
<evidence type="ECO:0000256" key="2">
    <source>
        <dbReference type="ARBA" id="ARBA00006275"/>
    </source>
</evidence>
<dbReference type="STRING" id="623280.SAMN05660226_02365"/>
<protein>
    <submittedName>
        <fullName evidence="8">Starch-binding associating with outer membrane</fullName>
    </submittedName>
</protein>
<evidence type="ECO:0000256" key="5">
    <source>
        <dbReference type="ARBA" id="ARBA00023237"/>
    </source>
</evidence>
<dbReference type="GO" id="GO:0009279">
    <property type="term" value="C:cell outer membrane"/>
    <property type="evidence" value="ECO:0007669"/>
    <property type="project" value="UniProtKB-SubCell"/>
</dbReference>
<dbReference type="AlphaFoldDB" id="A0A1T5CUQ6"/>
<reference evidence="8 9" key="1">
    <citation type="submission" date="2017-02" db="EMBL/GenBank/DDBJ databases">
        <authorList>
            <person name="Peterson S.W."/>
        </authorList>
    </citation>
    <scope>NUCLEOTIDE SEQUENCE [LARGE SCALE GENOMIC DNA]</scope>
    <source>
        <strain evidence="8 9">DSM 22899</strain>
    </source>
</reference>
<feature type="domain" description="RagB/SusD" evidence="6">
    <location>
        <begin position="364"/>
        <end position="605"/>
    </location>
</feature>
<dbReference type="EMBL" id="FUYS01000005">
    <property type="protein sequence ID" value="SKB63144.1"/>
    <property type="molecule type" value="Genomic_DNA"/>
</dbReference>
<dbReference type="InterPro" id="IPR011990">
    <property type="entry name" value="TPR-like_helical_dom_sf"/>
</dbReference>